<dbReference type="InterPro" id="IPR050469">
    <property type="entry name" value="Diguanylate_Cyclase"/>
</dbReference>
<keyword evidence="3" id="KW-0812">Transmembrane</keyword>
<comment type="catalytic activity">
    <reaction evidence="2">
        <text>2 GTP = 3',3'-c-di-GMP + 2 diphosphate</text>
        <dbReference type="Rhea" id="RHEA:24898"/>
        <dbReference type="ChEBI" id="CHEBI:33019"/>
        <dbReference type="ChEBI" id="CHEBI:37565"/>
        <dbReference type="ChEBI" id="CHEBI:58805"/>
        <dbReference type="EC" id="2.7.7.65"/>
    </reaction>
</comment>
<keyword evidence="3" id="KW-0472">Membrane</keyword>
<dbReference type="Pfam" id="PF00990">
    <property type="entry name" value="GGDEF"/>
    <property type="match status" value="1"/>
</dbReference>
<dbReference type="Gene3D" id="3.30.70.270">
    <property type="match status" value="1"/>
</dbReference>
<dbReference type="PANTHER" id="PTHR45138:SF9">
    <property type="entry name" value="DIGUANYLATE CYCLASE DGCM-RELATED"/>
    <property type="match status" value="1"/>
</dbReference>
<feature type="domain" description="GGDEF" evidence="4">
    <location>
        <begin position="243"/>
        <end position="377"/>
    </location>
</feature>
<gene>
    <name evidence="5" type="ORF">GCM10007160_17280</name>
</gene>
<evidence type="ECO:0000256" key="1">
    <source>
        <dbReference type="ARBA" id="ARBA00012528"/>
    </source>
</evidence>
<dbReference type="RefSeq" id="WP_189468219.1">
    <property type="nucleotide sequence ID" value="NZ_BMXS01000007.1"/>
</dbReference>
<name>A0ABQ2YQY9_9GAMM</name>
<dbReference type="CDD" id="cd01949">
    <property type="entry name" value="GGDEF"/>
    <property type="match status" value="1"/>
</dbReference>
<comment type="caution">
    <text evidence="5">The sequence shown here is derived from an EMBL/GenBank/DDBJ whole genome shotgun (WGS) entry which is preliminary data.</text>
</comment>
<organism evidence="5 6">
    <name type="scientific">Litchfieldella qijiaojingensis</name>
    <dbReference type="NCBI Taxonomy" id="980347"/>
    <lineage>
        <taxon>Bacteria</taxon>
        <taxon>Pseudomonadati</taxon>
        <taxon>Pseudomonadota</taxon>
        <taxon>Gammaproteobacteria</taxon>
        <taxon>Oceanospirillales</taxon>
        <taxon>Halomonadaceae</taxon>
        <taxon>Litchfieldella</taxon>
    </lineage>
</organism>
<protein>
    <recommendedName>
        <fullName evidence="1">diguanylate cyclase</fullName>
        <ecNumber evidence="1">2.7.7.65</ecNumber>
    </recommendedName>
</protein>
<accession>A0ABQ2YQY9</accession>
<dbReference type="EC" id="2.7.7.65" evidence="1"/>
<feature type="transmembrane region" description="Helical" evidence="3">
    <location>
        <begin position="12"/>
        <end position="33"/>
    </location>
</feature>
<evidence type="ECO:0000313" key="5">
    <source>
        <dbReference type="EMBL" id="GGX90365.1"/>
    </source>
</evidence>
<evidence type="ECO:0000259" key="4">
    <source>
        <dbReference type="PROSITE" id="PS50887"/>
    </source>
</evidence>
<reference evidence="6" key="1">
    <citation type="journal article" date="2019" name="Int. J. Syst. Evol. Microbiol.">
        <title>The Global Catalogue of Microorganisms (GCM) 10K type strain sequencing project: providing services to taxonomists for standard genome sequencing and annotation.</title>
        <authorList>
            <consortium name="The Broad Institute Genomics Platform"/>
            <consortium name="The Broad Institute Genome Sequencing Center for Infectious Disease"/>
            <person name="Wu L."/>
            <person name="Ma J."/>
        </authorList>
    </citation>
    <scope>NUCLEOTIDE SEQUENCE [LARGE SCALE GENOMIC DNA]</scope>
    <source>
        <strain evidence="6">KCTC 22228</strain>
    </source>
</reference>
<dbReference type="SMART" id="SM00267">
    <property type="entry name" value="GGDEF"/>
    <property type="match status" value="1"/>
</dbReference>
<evidence type="ECO:0000256" key="3">
    <source>
        <dbReference type="SAM" id="Phobius"/>
    </source>
</evidence>
<proteinExistence type="predicted"/>
<feature type="transmembrane region" description="Helical" evidence="3">
    <location>
        <begin position="176"/>
        <end position="198"/>
    </location>
</feature>
<dbReference type="PANTHER" id="PTHR45138">
    <property type="entry name" value="REGULATORY COMPONENTS OF SENSORY TRANSDUCTION SYSTEM"/>
    <property type="match status" value="1"/>
</dbReference>
<dbReference type="InterPro" id="IPR043128">
    <property type="entry name" value="Rev_trsase/Diguanyl_cyclase"/>
</dbReference>
<dbReference type="InterPro" id="IPR029787">
    <property type="entry name" value="Nucleotide_cyclase"/>
</dbReference>
<keyword evidence="3" id="KW-1133">Transmembrane helix</keyword>
<dbReference type="Proteomes" id="UP000653056">
    <property type="component" value="Unassembled WGS sequence"/>
</dbReference>
<sequence length="382" mass="42840">MADRHLSRMRVTLIAAFVLVLLVMITLITLFTINAHRHVGADYLAFASDIVRVQQDGVQLRLAIESLEENPEPLHQQQLQRALSVIASRLESTRHAIRNVQLAPVDYRHVHREFDNLDALLPRLEALASGSLEDEESIEELKWLALEFDDSLAYAYSELHELVHAAAAQQRQLMGWLNWTLILLGALLLLFIAGLLLAMDKIFGQKRALERLSATDEVTGLNNRRALLDTAGRALALARRSHQPVSLALIDFDHFKRINDEHGHPNGDRVLKQFADTLQEMIRQTDTVARIGGEEFCLLMPNTERNGAMELCERIRSTIATLPLEAIDGQPALTVSIGIATTHGDSDASFNTLYSQADHALYEAKVKGRNKTITYKRQLQAI</sequence>
<evidence type="ECO:0000313" key="6">
    <source>
        <dbReference type="Proteomes" id="UP000653056"/>
    </source>
</evidence>
<dbReference type="SUPFAM" id="SSF55073">
    <property type="entry name" value="Nucleotide cyclase"/>
    <property type="match status" value="1"/>
</dbReference>
<dbReference type="InterPro" id="IPR000160">
    <property type="entry name" value="GGDEF_dom"/>
</dbReference>
<evidence type="ECO:0000256" key="2">
    <source>
        <dbReference type="ARBA" id="ARBA00034247"/>
    </source>
</evidence>
<dbReference type="NCBIfam" id="TIGR00254">
    <property type="entry name" value="GGDEF"/>
    <property type="match status" value="1"/>
</dbReference>
<dbReference type="EMBL" id="BMXS01000007">
    <property type="protein sequence ID" value="GGX90365.1"/>
    <property type="molecule type" value="Genomic_DNA"/>
</dbReference>
<dbReference type="PROSITE" id="PS50887">
    <property type="entry name" value="GGDEF"/>
    <property type="match status" value="1"/>
</dbReference>
<keyword evidence="6" id="KW-1185">Reference proteome</keyword>